<accession>A0AA86V743</accession>
<reference evidence="1" key="1">
    <citation type="submission" date="2023-10" db="EMBL/GenBank/DDBJ databases">
        <authorList>
            <person name="Domelevo Entfellner J.-B."/>
        </authorList>
    </citation>
    <scope>NUCLEOTIDE SEQUENCE</scope>
</reference>
<organism evidence="1 2">
    <name type="scientific">Sphenostylis stenocarpa</name>
    <dbReference type="NCBI Taxonomy" id="92480"/>
    <lineage>
        <taxon>Eukaryota</taxon>
        <taxon>Viridiplantae</taxon>
        <taxon>Streptophyta</taxon>
        <taxon>Embryophyta</taxon>
        <taxon>Tracheophyta</taxon>
        <taxon>Spermatophyta</taxon>
        <taxon>Magnoliopsida</taxon>
        <taxon>eudicotyledons</taxon>
        <taxon>Gunneridae</taxon>
        <taxon>Pentapetalae</taxon>
        <taxon>rosids</taxon>
        <taxon>fabids</taxon>
        <taxon>Fabales</taxon>
        <taxon>Fabaceae</taxon>
        <taxon>Papilionoideae</taxon>
        <taxon>50 kb inversion clade</taxon>
        <taxon>NPAAA clade</taxon>
        <taxon>indigoferoid/millettioid clade</taxon>
        <taxon>Phaseoleae</taxon>
        <taxon>Sphenostylis</taxon>
    </lineage>
</organism>
<evidence type="ECO:0000313" key="1">
    <source>
        <dbReference type="EMBL" id="CAJ1938486.1"/>
    </source>
</evidence>
<dbReference type="AlphaFoldDB" id="A0AA86V743"/>
<proteinExistence type="predicted"/>
<evidence type="ECO:0000313" key="2">
    <source>
        <dbReference type="Proteomes" id="UP001189624"/>
    </source>
</evidence>
<sequence length="348" mass="39616">MSSVSQIEWEKVIVAKGLEFLVDDDVVRDLEQMEKESDLDDILNYRSAAEYEMQEFLSRCSTPHNGKNTDIPTEKSCNDEHPVKSRGWLNWLSRGMLGAGGTDDSSQFSGVVSYDVKWFCCSLSRCSCKLSSHVQVTIARASCHGSHRTHKSLWKLLLLTGWGSDLGFHDMGLEILGFFCCVWIRDYKDFMDMSEATEFHPLVSSSFDSAVKHELYIFSMKFEFDEISATLFVSLAVRTQSRVRPVLENHLLDNLDNSCSIQVNFTSQRDTDMSVQGIFQQLEVTVDANILSNLLEFYDVFTSFKFHNERGLNILDSMSQQLHNCTFLVLLSLNGIENDNIRLLSKAE</sequence>
<name>A0AA86V743_9FABA</name>
<gene>
    <name evidence="1" type="ORF">AYBTSS11_LOCUS8603</name>
</gene>
<keyword evidence="2" id="KW-1185">Reference proteome</keyword>
<dbReference type="Gramene" id="rna-AYBTSS11_LOCUS8603">
    <property type="protein sequence ID" value="CAJ1938486.1"/>
    <property type="gene ID" value="gene-AYBTSS11_LOCUS8603"/>
</dbReference>
<dbReference type="Proteomes" id="UP001189624">
    <property type="component" value="Chromosome 3"/>
</dbReference>
<dbReference type="EMBL" id="OY731400">
    <property type="protein sequence ID" value="CAJ1938486.1"/>
    <property type="molecule type" value="Genomic_DNA"/>
</dbReference>
<protein>
    <submittedName>
        <fullName evidence="1">Uncharacterized protein</fullName>
    </submittedName>
</protein>